<accession>A0A559MGC3</accession>
<evidence type="ECO:0000256" key="4">
    <source>
        <dbReference type="ARBA" id="ARBA00022824"/>
    </source>
</evidence>
<organism evidence="7 8">
    <name type="scientific">Lachnellula willkommii</name>
    <dbReference type="NCBI Taxonomy" id="215461"/>
    <lineage>
        <taxon>Eukaryota</taxon>
        <taxon>Fungi</taxon>
        <taxon>Dikarya</taxon>
        <taxon>Ascomycota</taxon>
        <taxon>Pezizomycotina</taxon>
        <taxon>Leotiomycetes</taxon>
        <taxon>Helotiales</taxon>
        <taxon>Lachnaceae</taxon>
        <taxon>Lachnellula</taxon>
    </lineage>
</organism>
<dbReference type="AlphaFoldDB" id="A0A559MGC3"/>
<gene>
    <name evidence="7" type="primary">SERAC1_1</name>
    <name evidence="7" type="ORF">LAWI1_G003195</name>
</gene>
<evidence type="ECO:0000313" key="8">
    <source>
        <dbReference type="Proteomes" id="UP000315522"/>
    </source>
</evidence>
<dbReference type="GO" id="GO:0005783">
    <property type="term" value="C:endoplasmic reticulum"/>
    <property type="evidence" value="ECO:0007669"/>
    <property type="project" value="UniProtKB-SubCell"/>
</dbReference>
<dbReference type="InterPro" id="IPR029058">
    <property type="entry name" value="AB_hydrolase_fold"/>
</dbReference>
<evidence type="ECO:0000256" key="2">
    <source>
        <dbReference type="ARBA" id="ARBA00004240"/>
    </source>
</evidence>
<dbReference type="EMBL" id="QGML01000416">
    <property type="protein sequence ID" value="TVY91979.1"/>
    <property type="molecule type" value="Genomic_DNA"/>
</dbReference>
<keyword evidence="8" id="KW-1185">Reference proteome</keyword>
<sequence length="222" mass="24698">MTFGHRNATRMLDVQMDNPMIEFYEPRKTPHDVDNKLPIPEVVSAHRFPSITLLFGGVAKNTKLARDPKGPLGLNLLYAPSEPLVDFIFIHGLSGGSTKTWSKTNSEWLSKDLACKKVQIHSFGYDSDWARGKVNFLNIRHFGKSLLGQISTLPCLRDADTPIVLIGHSMGGLSLADRVHLIYFLATPHRGSDSAKLLSDILQFALILREYVAELKQDSGTI</sequence>
<keyword evidence="6" id="KW-0472">Membrane</keyword>
<proteinExistence type="predicted"/>
<evidence type="ECO:0000256" key="1">
    <source>
        <dbReference type="ARBA" id="ARBA00004173"/>
    </source>
</evidence>
<comment type="caution">
    <text evidence="7">The sequence shown here is derived from an EMBL/GenBank/DDBJ whole genome shotgun (WGS) entry which is preliminary data.</text>
</comment>
<dbReference type="PANTHER" id="PTHR48182">
    <property type="entry name" value="PROTEIN SERAC1"/>
    <property type="match status" value="1"/>
</dbReference>
<protein>
    <submittedName>
        <fullName evidence="7">Protein SERAC1</fullName>
    </submittedName>
</protein>
<evidence type="ECO:0000256" key="5">
    <source>
        <dbReference type="ARBA" id="ARBA00023128"/>
    </source>
</evidence>
<dbReference type="InterPro" id="IPR052374">
    <property type="entry name" value="SERAC1"/>
</dbReference>
<name>A0A559MGC3_9HELO</name>
<dbReference type="Gene3D" id="3.40.50.1820">
    <property type="entry name" value="alpha/beta hydrolase"/>
    <property type="match status" value="1"/>
</dbReference>
<feature type="non-terminal residue" evidence="7">
    <location>
        <position position="222"/>
    </location>
</feature>
<dbReference type="PANTHER" id="PTHR48182:SF2">
    <property type="entry name" value="PROTEIN SERAC1"/>
    <property type="match status" value="1"/>
</dbReference>
<dbReference type="GO" id="GO:0005739">
    <property type="term" value="C:mitochondrion"/>
    <property type="evidence" value="ECO:0007669"/>
    <property type="project" value="UniProtKB-SubCell"/>
</dbReference>
<dbReference type="SUPFAM" id="SSF53474">
    <property type="entry name" value="alpha/beta-Hydrolases"/>
    <property type="match status" value="1"/>
</dbReference>
<reference evidence="7 8" key="1">
    <citation type="submission" date="2018-05" db="EMBL/GenBank/DDBJ databases">
        <title>Genome sequencing and assembly of the regulated plant pathogen Lachnellula willkommii and related sister species for the development of diagnostic species identification markers.</title>
        <authorList>
            <person name="Giroux E."/>
            <person name="Bilodeau G."/>
        </authorList>
    </citation>
    <scope>NUCLEOTIDE SEQUENCE [LARGE SCALE GENOMIC DNA]</scope>
    <source>
        <strain evidence="7 8">CBS 172.35</strain>
    </source>
</reference>
<evidence type="ECO:0000313" key="7">
    <source>
        <dbReference type="EMBL" id="TVY91979.1"/>
    </source>
</evidence>
<dbReference type="GO" id="GO:0016020">
    <property type="term" value="C:membrane"/>
    <property type="evidence" value="ECO:0007669"/>
    <property type="project" value="UniProtKB-SubCell"/>
</dbReference>
<comment type="subcellular location">
    <subcellularLocation>
        <location evidence="2">Endoplasmic reticulum</location>
    </subcellularLocation>
    <subcellularLocation>
        <location evidence="3">Membrane</location>
    </subcellularLocation>
    <subcellularLocation>
        <location evidence="1">Mitochondrion</location>
    </subcellularLocation>
</comment>
<evidence type="ECO:0000256" key="6">
    <source>
        <dbReference type="ARBA" id="ARBA00023136"/>
    </source>
</evidence>
<dbReference type="Proteomes" id="UP000315522">
    <property type="component" value="Unassembled WGS sequence"/>
</dbReference>
<evidence type="ECO:0000256" key="3">
    <source>
        <dbReference type="ARBA" id="ARBA00004370"/>
    </source>
</evidence>
<keyword evidence="4" id="KW-0256">Endoplasmic reticulum</keyword>
<keyword evidence="5" id="KW-0496">Mitochondrion</keyword>